<name>A0A9W4UDI6_9PLEO</name>
<accession>A0A9W4UDI6</accession>
<protein>
    <submittedName>
        <fullName evidence="1">Uncharacterized protein</fullName>
    </submittedName>
</protein>
<dbReference type="Proteomes" id="UP001152607">
    <property type="component" value="Unassembled WGS sequence"/>
</dbReference>
<reference evidence="1" key="1">
    <citation type="submission" date="2023-01" db="EMBL/GenBank/DDBJ databases">
        <authorList>
            <person name="Van Ghelder C."/>
            <person name="Rancurel C."/>
        </authorList>
    </citation>
    <scope>NUCLEOTIDE SEQUENCE</scope>
    <source>
        <strain evidence="1">CNCM I-4278</strain>
    </source>
</reference>
<evidence type="ECO:0000313" key="2">
    <source>
        <dbReference type="Proteomes" id="UP001152607"/>
    </source>
</evidence>
<organism evidence="1 2">
    <name type="scientific">Periconia digitata</name>
    <dbReference type="NCBI Taxonomy" id="1303443"/>
    <lineage>
        <taxon>Eukaryota</taxon>
        <taxon>Fungi</taxon>
        <taxon>Dikarya</taxon>
        <taxon>Ascomycota</taxon>
        <taxon>Pezizomycotina</taxon>
        <taxon>Dothideomycetes</taxon>
        <taxon>Pleosporomycetidae</taxon>
        <taxon>Pleosporales</taxon>
        <taxon>Massarineae</taxon>
        <taxon>Periconiaceae</taxon>
        <taxon>Periconia</taxon>
    </lineage>
</organism>
<sequence>MVQCWQNQSFSSSFSIHQTTQRSRSPLPYLFAPFCSVRWPVKFKSKSGQVGLGSVFLCSIASKKNIQKKIPPKNIHHRPLLIPFVLCAACFFYDSFIRRHLLFSSSAKSDLRLGEWARGVDSKEIFTFLALWLLFPKATPGFSILETKRVNDVDRLLYHLCTCVHMCITTLQGKPYLKI</sequence>
<proteinExistence type="predicted"/>
<keyword evidence="2" id="KW-1185">Reference proteome</keyword>
<comment type="caution">
    <text evidence="1">The sequence shown here is derived from an EMBL/GenBank/DDBJ whole genome shotgun (WGS) entry which is preliminary data.</text>
</comment>
<evidence type="ECO:0000313" key="1">
    <source>
        <dbReference type="EMBL" id="CAI6333374.1"/>
    </source>
</evidence>
<dbReference type="AlphaFoldDB" id="A0A9W4UDI6"/>
<dbReference type="EMBL" id="CAOQHR010000004">
    <property type="protein sequence ID" value="CAI6333374.1"/>
    <property type="molecule type" value="Genomic_DNA"/>
</dbReference>
<gene>
    <name evidence="1" type="ORF">PDIGIT_LOCUS6412</name>
</gene>